<dbReference type="Pfam" id="PF03663">
    <property type="entry name" value="Glyco_hydro_76"/>
    <property type="match status" value="1"/>
</dbReference>
<keyword evidence="1" id="KW-0732">Signal</keyword>
<feature type="chain" id="PRO_5014113390" evidence="1">
    <location>
        <begin position="21"/>
        <end position="437"/>
    </location>
</feature>
<dbReference type="InterPro" id="IPR005198">
    <property type="entry name" value="Glyco_hydro_76"/>
</dbReference>
<name>A0A2H4SBB1_CORMI</name>
<sequence>MMCLSRAASLLLVFATHIAAEDKPIFDKVLYSTHASLGLDNLHKTWYNNNTGLWGELWWNSANALTTVCDLVPVDQLSSRQCAVNQYRVLIENTFSQAQHVEVRTFKSRNLDNGGMMESHYCINGVGGACALKRDGSLIKRGFKNFLNNFYDDEGWWALALIRAWDVTNNQTYLEAAATIFEDMKTGLGGPCNGGIYWSKDRQYVNAIANELYLTVAASLAVRVPGEKTFLQTAKDQWSWFSKSGMINSDNLINDGLDGNCKNNGQATWTYNQGVILGGLVELSRATNDKSLLDEASKIAKAAIGKFSNKDGILEENGGCEYQPGRCGQDGQQFKGVFIRNLNYLQLAAPDEQFRSFILKNADAIWDKDCQDCTSKDVALLGVAWAGPYFNATMPTQSSALDAIVAAVYVAPGGKQVEVPRPSTTHLFDKTYSKEDS</sequence>
<dbReference type="VEuPathDB" id="FungiDB:CCM_03025"/>
<dbReference type="GO" id="GO:0005975">
    <property type="term" value="P:carbohydrate metabolic process"/>
    <property type="evidence" value="ECO:0007669"/>
    <property type="project" value="InterPro"/>
</dbReference>
<dbReference type="InterPro" id="IPR053169">
    <property type="entry name" value="MUG_Protein"/>
</dbReference>
<accession>A0A2H4SBB1</accession>
<dbReference type="SUPFAM" id="SSF48208">
    <property type="entry name" value="Six-hairpin glycosidases"/>
    <property type="match status" value="1"/>
</dbReference>
<proteinExistence type="predicted"/>
<dbReference type="Gene3D" id="1.50.10.20">
    <property type="match status" value="1"/>
</dbReference>
<evidence type="ECO:0000256" key="1">
    <source>
        <dbReference type="SAM" id="SignalP"/>
    </source>
</evidence>
<dbReference type="InterPro" id="IPR008928">
    <property type="entry name" value="6-hairpin_glycosidase_sf"/>
</dbReference>
<feature type="signal peptide" evidence="1">
    <location>
        <begin position="1"/>
        <end position="20"/>
    </location>
</feature>
<protein>
    <submittedName>
        <fullName evidence="2">Glycoside family 76</fullName>
    </submittedName>
</protein>
<dbReference type="Proteomes" id="UP000323067">
    <property type="component" value="Chromosome vi"/>
</dbReference>
<dbReference type="PANTHER" id="PTHR47791">
    <property type="entry name" value="MEIOTICALLY UP-REGULATED GENE 191 PROTEIN"/>
    <property type="match status" value="1"/>
</dbReference>
<dbReference type="OrthoDB" id="9984024at2759"/>
<dbReference type="EMBL" id="CP023323">
    <property type="protein sequence ID" value="ATY60408.1"/>
    <property type="molecule type" value="Genomic_DNA"/>
</dbReference>
<dbReference type="PANTHER" id="PTHR47791:SF1">
    <property type="entry name" value="ENDO MANNANASE, GH76 FAMILY (EUROFUNG)"/>
    <property type="match status" value="1"/>
</dbReference>
<evidence type="ECO:0000313" key="3">
    <source>
        <dbReference type="Proteomes" id="UP000323067"/>
    </source>
</evidence>
<organism evidence="2 3">
    <name type="scientific">Cordyceps militaris</name>
    <name type="common">Caterpillar fungus</name>
    <name type="synonym">Clavaria militaris</name>
    <dbReference type="NCBI Taxonomy" id="73501"/>
    <lineage>
        <taxon>Eukaryota</taxon>
        <taxon>Fungi</taxon>
        <taxon>Dikarya</taxon>
        <taxon>Ascomycota</taxon>
        <taxon>Pezizomycotina</taxon>
        <taxon>Sordariomycetes</taxon>
        <taxon>Hypocreomycetidae</taxon>
        <taxon>Hypocreales</taxon>
        <taxon>Cordycipitaceae</taxon>
        <taxon>Cordyceps</taxon>
    </lineage>
</organism>
<reference evidence="2 3" key="1">
    <citation type="journal article" date="2017" name="BMC Genomics">
        <title>Chromosome level assembly and secondary metabolite potential of the parasitic fungus Cordyceps militaris.</title>
        <authorList>
            <person name="Kramer G.J."/>
            <person name="Nodwell J.R."/>
        </authorList>
    </citation>
    <scope>NUCLEOTIDE SEQUENCE [LARGE SCALE GENOMIC DNA]</scope>
    <source>
        <strain evidence="2 3">ATCC 34164</strain>
    </source>
</reference>
<evidence type="ECO:0000313" key="2">
    <source>
        <dbReference type="EMBL" id="ATY60408.1"/>
    </source>
</evidence>
<gene>
    <name evidence="2" type="ORF">A9K55_005935</name>
</gene>
<dbReference type="VEuPathDB" id="FungiDB:A9K55_005935"/>
<dbReference type="AlphaFoldDB" id="A0A2H4SBB1"/>